<accession>A0A7S0P3G3</accession>
<evidence type="ECO:0000313" key="1">
    <source>
        <dbReference type="EMBL" id="CAD8547349.1"/>
    </source>
</evidence>
<organism evidence="1">
    <name type="scientific">Calcidiscus leptoporus</name>
    <dbReference type="NCBI Taxonomy" id="127549"/>
    <lineage>
        <taxon>Eukaryota</taxon>
        <taxon>Haptista</taxon>
        <taxon>Haptophyta</taxon>
        <taxon>Prymnesiophyceae</taxon>
        <taxon>Coccolithales</taxon>
        <taxon>Calcidiscaceae</taxon>
        <taxon>Calcidiscus</taxon>
    </lineage>
</organism>
<sequence length="141" mass="16083">MAQHIKSTPRGSSCSAHLLLFFNANGSWTHSERQRRCLHLRHAPPPSIALLPRREALLTCSRHRGVSRRLFASRHKLAVAEALQPVSFWHRGCGAPNVHERVVVDDTSAVHEWWRKNKLHVCLCSIQAQYVGQRLAVRNMN</sequence>
<dbReference type="EMBL" id="HBER01045053">
    <property type="protein sequence ID" value="CAD8547349.1"/>
    <property type="molecule type" value="Transcribed_RNA"/>
</dbReference>
<protein>
    <submittedName>
        <fullName evidence="1">Uncharacterized protein</fullName>
    </submittedName>
</protein>
<name>A0A7S0P3G3_9EUKA</name>
<gene>
    <name evidence="1" type="ORF">CLEP1334_LOCUS22639</name>
</gene>
<proteinExistence type="predicted"/>
<dbReference type="AlphaFoldDB" id="A0A7S0P3G3"/>
<reference evidence="1" key="1">
    <citation type="submission" date="2021-01" db="EMBL/GenBank/DDBJ databases">
        <authorList>
            <person name="Corre E."/>
            <person name="Pelletier E."/>
            <person name="Niang G."/>
            <person name="Scheremetjew M."/>
            <person name="Finn R."/>
            <person name="Kale V."/>
            <person name="Holt S."/>
            <person name="Cochrane G."/>
            <person name="Meng A."/>
            <person name="Brown T."/>
            <person name="Cohen L."/>
        </authorList>
    </citation>
    <scope>NUCLEOTIDE SEQUENCE</scope>
    <source>
        <strain evidence="1">RCC1130</strain>
    </source>
</reference>